<keyword evidence="3" id="KW-0408">Iron</keyword>
<dbReference type="PANTHER" id="PTHR42988">
    <property type="entry name" value="PHOSPHOHYDROLASE"/>
    <property type="match status" value="1"/>
</dbReference>
<evidence type="ECO:0000313" key="7">
    <source>
        <dbReference type="Proteomes" id="UP000185999"/>
    </source>
</evidence>
<dbReference type="EMBL" id="FTOE01000001">
    <property type="protein sequence ID" value="SIS45191.1"/>
    <property type="molecule type" value="Genomic_DNA"/>
</dbReference>
<dbReference type="AlphaFoldDB" id="A0A1N7J7G4"/>
<proteinExistence type="inferred from homology"/>
<sequence>MNKIRIIQVTDCHLQASADHDFKGENPEQRLLATLTHIRKDHPFPDVLLLTGDLAHHGYESAYKRLQTYTQGMAKKVRWIPGNHDVAATMQEYTELSGKVICQGSWCIILLDSTAEADGKGKGSLSADELSWLNKVAAEHVGKYLLLVLHHPPLAVGSLWQDQIMLGNAQSFLSQVGGYETLKLLLCGHLHQDHQLQHNDVTVLATPATAPQFAVGTAAPELESDPYLSLPGYRVIDLFDDGRFSTEVKRVTF</sequence>
<dbReference type="InterPro" id="IPR050884">
    <property type="entry name" value="CNP_phosphodiesterase-III"/>
</dbReference>
<reference evidence="7" key="1">
    <citation type="submission" date="2017-01" db="EMBL/GenBank/DDBJ databases">
        <authorList>
            <person name="Varghese N."/>
            <person name="Submissions S."/>
        </authorList>
    </citation>
    <scope>NUCLEOTIDE SEQUENCE [LARGE SCALE GENOMIC DNA]</scope>
    <source>
        <strain evidence="7">DSM 22306</strain>
    </source>
</reference>
<dbReference type="Proteomes" id="UP000185999">
    <property type="component" value="Unassembled WGS sequence"/>
</dbReference>
<dbReference type="GO" id="GO:0016787">
    <property type="term" value="F:hydrolase activity"/>
    <property type="evidence" value="ECO:0007669"/>
    <property type="project" value="UniProtKB-KW"/>
</dbReference>
<feature type="domain" description="Calcineurin-like phosphoesterase" evidence="5">
    <location>
        <begin position="4"/>
        <end position="192"/>
    </location>
</feature>
<evidence type="ECO:0000256" key="4">
    <source>
        <dbReference type="ARBA" id="ARBA00025742"/>
    </source>
</evidence>
<dbReference type="Gene3D" id="3.60.21.10">
    <property type="match status" value="1"/>
</dbReference>
<evidence type="ECO:0000259" key="5">
    <source>
        <dbReference type="Pfam" id="PF00149"/>
    </source>
</evidence>
<keyword evidence="7" id="KW-1185">Reference proteome</keyword>
<dbReference type="OrthoDB" id="9784378at2"/>
<dbReference type="SUPFAM" id="SSF56300">
    <property type="entry name" value="Metallo-dependent phosphatases"/>
    <property type="match status" value="1"/>
</dbReference>
<accession>A0A1N7J7G4</accession>
<dbReference type="InterPro" id="IPR029052">
    <property type="entry name" value="Metallo-depent_PP-like"/>
</dbReference>
<evidence type="ECO:0000256" key="1">
    <source>
        <dbReference type="ARBA" id="ARBA00022723"/>
    </source>
</evidence>
<name>A0A1N7J7G4_9GAMM</name>
<evidence type="ECO:0000256" key="3">
    <source>
        <dbReference type="ARBA" id="ARBA00023004"/>
    </source>
</evidence>
<dbReference type="RefSeq" id="WP_054342876.1">
    <property type="nucleotide sequence ID" value="NZ_FTOE01000001.1"/>
</dbReference>
<dbReference type="Pfam" id="PF00149">
    <property type="entry name" value="Metallophos"/>
    <property type="match status" value="1"/>
</dbReference>
<comment type="similarity">
    <text evidence="4">Belongs to the cyclic nucleotide phosphodiesterase class-III family.</text>
</comment>
<evidence type="ECO:0000256" key="2">
    <source>
        <dbReference type="ARBA" id="ARBA00022801"/>
    </source>
</evidence>
<dbReference type="PANTHER" id="PTHR42988:SF2">
    <property type="entry name" value="CYCLIC NUCLEOTIDE PHOSPHODIESTERASE CBUA0032-RELATED"/>
    <property type="match status" value="1"/>
</dbReference>
<organism evidence="6 7">
    <name type="scientific">Neptunomonas antarctica</name>
    <dbReference type="NCBI Taxonomy" id="619304"/>
    <lineage>
        <taxon>Bacteria</taxon>
        <taxon>Pseudomonadati</taxon>
        <taxon>Pseudomonadota</taxon>
        <taxon>Gammaproteobacteria</taxon>
        <taxon>Oceanospirillales</taxon>
        <taxon>Oceanospirillaceae</taxon>
        <taxon>Neptunomonas</taxon>
    </lineage>
</organism>
<keyword evidence="2" id="KW-0378">Hydrolase</keyword>
<keyword evidence="1" id="KW-0479">Metal-binding</keyword>
<dbReference type="STRING" id="619304.SAMN05421760_101712"/>
<gene>
    <name evidence="6" type="ORF">SAMN05421760_101712</name>
</gene>
<evidence type="ECO:0000313" key="6">
    <source>
        <dbReference type="EMBL" id="SIS45191.1"/>
    </source>
</evidence>
<dbReference type="GO" id="GO:0046872">
    <property type="term" value="F:metal ion binding"/>
    <property type="evidence" value="ECO:0007669"/>
    <property type="project" value="UniProtKB-KW"/>
</dbReference>
<protein>
    <submittedName>
        <fullName evidence="6">Icc protein</fullName>
    </submittedName>
</protein>
<dbReference type="InterPro" id="IPR004843">
    <property type="entry name" value="Calcineurin-like_PHP"/>
</dbReference>